<organism evidence="1">
    <name type="scientific">Candidatus Methanogaster sp. ANME-2c ERB4</name>
    <dbReference type="NCBI Taxonomy" id="2759911"/>
    <lineage>
        <taxon>Archaea</taxon>
        <taxon>Methanobacteriati</taxon>
        <taxon>Methanobacteriota</taxon>
        <taxon>Stenosarchaea group</taxon>
        <taxon>Methanomicrobia</taxon>
        <taxon>Methanosarcinales</taxon>
        <taxon>ANME-2 cluster</taxon>
        <taxon>Candidatus Methanogasteraceae</taxon>
        <taxon>Candidatus Methanogaster</taxon>
    </lineage>
</organism>
<gene>
    <name evidence="1" type="ORF">ANJBEOKM_00025</name>
</gene>
<proteinExistence type="predicted"/>
<accession>A0A7G9YMQ1</accession>
<dbReference type="EMBL" id="MT631376">
    <property type="protein sequence ID" value="QNO49285.1"/>
    <property type="molecule type" value="Genomic_DNA"/>
</dbReference>
<name>A0A7G9YMQ1_9EURY</name>
<evidence type="ECO:0000313" key="1">
    <source>
        <dbReference type="EMBL" id="QNO49285.1"/>
    </source>
</evidence>
<protein>
    <submittedName>
        <fullName evidence="1">Uncharacterized protein</fullName>
    </submittedName>
</protein>
<reference evidence="1" key="1">
    <citation type="submission" date="2020-06" db="EMBL/GenBank/DDBJ databases">
        <title>Unique genomic features of the anaerobic methanotrophic archaea.</title>
        <authorList>
            <person name="Chadwick G.L."/>
            <person name="Skennerton C.T."/>
            <person name="Laso-Perez R."/>
            <person name="Leu A.O."/>
            <person name="Speth D.R."/>
            <person name="Yu H."/>
            <person name="Morgan-Lang C."/>
            <person name="Hatzenpichler R."/>
            <person name="Goudeau D."/>
            <person name="Malmstrom R."/>
            <person name="Brazelton W.J."/>
            <person name="Woyke T."/>
            <person name="Hallam S.J."/>
            <person name="Tyson G.W."/>
            <person name="Wegener G."/>
            <person name="Boetius A."/>
            <person name="Orphan V."/>
        </authorList>
    </citation>
    <scope>NUCLEOTIDE SEQUENCE</scope>
</reference>
<sequence>MSQKELFYTTVGQLVEILKSLPQDLPVLTSGYESGFENFYQPGIIKVKHEPENMYYDGEFQVAEDDDEVTFDAIVLRRVVRDE</sequence>
<dbReference type="AlphaFoldDB" id="A0A7G9YMQ1"/>